<evidence type="ECO:0000256" key="2">
    <source>
        <dbReference type="SAM" id="SignalP"/>
    </source>
</evidence>
<dbReference type="Pfam" id="PF02129">
    <property type="entry name" value="Peptidase_S15"/>
    <property type="match status" value="1"/>
</dbReference>
<organism evidence="4 5">
    <name type="scientific">Stakelama sediminis</name>
    <dbReference type="NCBI Taxonomy" id="463200"/>
    <lineage>
        <taxon>Bacteria</taxon>
        <taxon>Pseudomonadati</taxon>
        <taxon>Pseudomonadota</taxon>
        <taxon>Alphaproteobacteria</taxon>
        <taxon>Sphingomonadales</taxon>
        <taxon>Sphingomonadaceae</taxon>
        <taxon>Stakelama</taxon>
    </lineage>
</organism>
<evidence type="ECO:0000313" key="5">
    <source>
        <dbReference type="Proteomes" id="UP000554342"/>
    </source>
</evidence>
<keyword evidence="5" id="KW-1185">Reference proteome</keyword>
<evidence type="ECO:0000256" key="1">
    <source>
        <dbReference type="ARBA" id="ARBA00022801"/>
    </source>
</evidence>
<dbReference type="Gene3D" id="2.60.120.260">
    <property type="entry name" value="Galactose-binding domain-like"/>
    <property type="match status" value="1"/>
</dbReference>
<feature type="signal peptide" evidence="2">
    <location>
        <begin position="1"/>
        <end position="20"/>
    </location>
</feature>
<gene>
    <name evidence="4" type="ORF">FHR23_001223</name>
</gene>
<dbReference type="InterPro" id="IPR029058">
    <property type="entry name" value="AB_hydrolase_fold"/>
</dbReference>
<keyword evidence="2" id="KW-0732">Signal</keyword>
<dbReference type="NCBIfam" id="TIGR00976">
    <property type="entry name" value="CocE_NonD"/>
    <property type="match status" value="1"/>
</dbReference>
<dbReference type="SMART" id="SM00939">
    <property type="entry name" value="PepX_C"/>
    <property type="match status" value="1"/>
</dbReference>
<keyword evidence="1" id="KW-0378">Hydrolase</keyword>
<reference evidence="4 5" key="1">
    <citation type="submission" date="2020-08" db="EMBL/GenBank/DDBJ databases">
        <title>Genomic Encyclopedia of Type Strains, Phase IV (KMG-IV): sequencing the most valuable type-strain genomes for metagenomic binning, comparative biology and taxonomic classification.</title>
        <authorList>
            <person name="Goeker M."/>
        </authorList>
    </citation>
    <scope>NUCLEOTIDE SEQUENCE [LARGE SCALE GENOMIC DNA]</scope>
    <source>
        <strain evidence="4 5">DSM 27203</strain>
    </source>
</reference>
<evidence type="ECO:0000259" key="3">
    <source>
        <dbReference type="SMART" id="SM00939"/>
    </source>
</evidence>
<feature type="chain" id="PRO_5032996930" description="Xaa-Pro dipeptidyl-peptidase C-terminal domain-containing protein" evidence="2">
    <location>
        <begin position="21"/>
        <end position="649"/>
    </location>
</feature>
<dbReference type="Proteomes" id="UP000554342">
    <property type="component" value="Unassembled WGS sequence"/>
</dbReference>
<dbReference type="InterPro" id="IPR005674">
    <property type="entry name" value="CocE/Ser_esterase"/>
</dbReference>
<dbReference type="SUPFAM" id="SSF49785">
    <property type="entry name" value="Galactose-binding domain-like"/>
    <property type="match status" value="1"/>
</dbReference>
<feature type="domain" description="Xaa-Pro dipeptidyl-peptidase C-terminal" evidence="3">
    <location>
        <begin position="381"/>
        <end position="638"/>
    </location>
</feature>
<dbReference type="EMBL" id="JACIJI010000001">
    <property type="protein sequence ID" value="MBB5718316.1"/>
    <property type="molecule type" value="Genomic_DNA"/>
</dbReference>
<dbReference type="Pfam" id="PF08530">
    <property type="entry name" value="PepX_C"/>
    <property type="match status" value="1"/>
</dbReference>
<proteinExistence type="predicted"/>
<dbReference type="GO" id="GO:0008239">
    <property type="term" value="F:dipeptidyl-peptidase activity"/>
    <property type="evidence" value="ECO:0007669"/>
    <property type="project" value="InterPro"/>
</dbReference>
<name>A0A840YXS3_9SPHN</name>
<dbReference type="InterPro" id="IPR000383">
    <property type="entry name" value="Xaa-Pro-like_dom"/>
</dbReference>
<dbReference type="InterPro" id="IPR008979">
    <property type="entry name" value="Galactose-bd-like_sf"/>
</dbReference>
<dbReference type="SUPFAM" id="SSF53474">
    <property type="entry name" value="alpha/beta-Hydrolases"/>
    <property type="match status" value="1"/>
</dbReference>
<protein>
    <recommendedName>
        <fullName evidence="3">Xaa-Pro dipeptidyl-peptidase C-terminal domain-containing protein</fullName>
    </recommendedName>
</protein>
<dbReference type="Gene3D" id="1.10.3020.10">
    <property type="entry name" value="alpha-amino acid ester hydrolase ( Helical cap domain)"/>
    <property type="match status" value="1"/>
</dbReference>
<accession>A0A840YXS3</accession>
<comment type="caution">
    <text evidence="4">The sequence shown here is derived from an EMBL/GenBank/DDBJ whole genome shotgun (WGS) entry which is preliminary data.</text>
</comment>
<evidence type="ECO:0000313" key="4">
    <source>
        <dbReference type="EMBL" id="MBB5718316.1"/>
    </source>
</evidence>
<dbReference type="RefSeq" id="WP_184001966.1">
    <property type="nucleotide sequence ID" value="NZ_BAABIF010000004.1"/>
</dbReference>
<dbReference type="InterPro" id="IPR013736">
    <property type="entry name" value="Xaa-Pro_dipept_C"/>
</dbReference>
<dbReference type="AlphaFoldDB" id="A0A840YXS3"/>
<dbReference type="Gene3D" id="3.40.50.1820">
    <property type="entry name" value="alpha/beta hydrolase"/>
    <property type="match status" value="1"/>
</dbReference>
<sequence length="649" mass="72921">MRHRVRSTFLAAATLALVGAAPVPQESAKQLAAQVTPDMVQTGTDIPADWQQPEDNFDYIKKDVMIPMRDGVKLHTVIMIPKGAHDLPMLLERTPYDASGFAPNDSPHMKDAVWSGDRDWADGSYILVWQDIRGKYGSEGKYVMTRPPRGPLNPTRTDDTTDAWDTIDWLVKNVSQSNGKVGMIGSSYDGWTVAMALLDPHPALKVAAPESPMVDGWMGDDWFHYGAFRIGNLDYFTGQMTQRGSGPAVPREGYDDYSNFLHAGAIGTFAEKHGFKQLPWWNRLSAHPAYDAFWQLQAVDRMVAAHPSNVPTIWLQGLWDQEDIYGAVHSWEALKKAGHVANNHLVIGPWWHSQINRAGWNLGPLKWNGDTAADFRQNTLIPFFNHYLRDTPMAQPMPQAMIYNPVENHWDRFADWKVASNQVLTPIYLQADKGLGFEKAATGSDSYVSDPAHPVPYMQRPIPASNEDRWRTWLVQDQRFVSDRKDVLSYQTPVLTKTVRLEGAPIADIFAKTTGTDGDFVVKVIDVYPSTDPADPKMGGYELPIAMDIFRGRYRKSFSKPSAIPANTVQEYKFRLPTVNYEFKPGHRIMVQIQSTLFPVYDRNPQKYVKNIFFAQPSDYQKATISIEHGGANASSVLLPVVAHSTAEK</sequence>